<evidence type="ECO:0000313" key="2">
    <source>
        <dbReference type="EMBL" id="OCK41871.1"/>
    </source>
</evidence>
<dbReference type="STRING" id="447689.BA195_13575"/>
<keyword evidence="1" id="KW-0472">Membrane</keyword>
<feature type="transmembrane region" description="Helical" evidence="1">
    <location>
        <begin position="219"/>
        <end position="240"/>
    </location>
</feature>
<dbReference type="EMBL" id="MAKX01000042">
    <property type="protein sequence ID" value="OCK41871.1"/>
    <property type="molecule type" value="Genomic_DNA"/>
</dbReference>
<keyword evidence="3" id="KW-1185">Reference proteome</keyword>
<dbReference type="Proteomes" id="UP000093186">
    <property type="component" value="Unassembled WGS sequence"/>
</dbReference>
<evidence type="ECO:0008006" key="4">
    <source>
        <dbReference type="Google" id="ProtNLM"/>
    </source>
</evidence>
<comment type="caution">
    <text evidence="2">The sequence shown here is derived from an EMBL/GenBank/DDBJ whole genome shotgun (WGS) entry which is preliminary data.</text>
</comment>
<keyword evidence="1" id="KW-0812">Transmembrane</keyword>
<evidence type="ECO:0000313" key="3">
    <source>
        <dbReference type="Proteomes" id="UP000093186"/>
    </source>
</evidence>
<reference evidence="2 3" key="1">
    <citation type="submission" date="2016-06" db="EMBL/GenBank/DDBJ databases">
        <title>Draft Genome Sequence of Tenacibaculum soleae UCD-KL19.</title>
        <authorList>
            <person name="Eisen J.A."/>
            <person name="Coil D.A."/>
            <person name="Lujan K.M."/>
        </authorList>
    </citation>
    <scope>NUCLEOTIDE SEQUENCE [LARGE SCALE GENOMIC DNA]</scope>
    <source>
        <strain evidence="2 3">UCD-KL19</strain>
    </source>
</reference>
<proteinExistence type="predicted"/>
<organism evidence="2 3">
    <name type="scientific">Tenacibaculum soleae</name>
    <dbReference type="NCBI Taxonomy" id="447689"/>
    <lineage>
        <taxon>Bacteria</taxon>
        <taxon>Pseudomonadati</taxon>
        <taxon>Bacteroidota</taxon>
        <taxon>Flavobacteriia</taxon>
        <taxon>Flavobacteriales</taxon>
        <taxon>Flavobacteriaceae</taxon>
        <taxon>Tenacibaculum</taxon>
    </lineage>
</organism>
<name>A0A1B9XWR4_9FLAO</name>
<feature type="transmembrane region" description="Helical" evidence="1">
    <location>
        <begin position="178"/>
        <end position="199"/>
    </location>
</feature>
<feature type="transmembrane region" description="Helical" evidence="1">
    <location>
        <begin position="419"/>
        <end position="443"/>
    </location>
</feature>
<keyword evidence="1" id="KW-1133">Transmembrane helix</keyword>
<evidence type="ECO:0000256" key="1">
    <source>
        <dbReference type="SAM" id="Phobius"/>
    </source>
</evidence>
<sequence>MYKSFPFLGKEEKIQRKKETSLTTKKILTPAAVFKQDTLKTIHKLRINSILNNIVYHVETASGKVISRYAKDGKLINLTKNKALGIAKNATNLKYIAEVTIINEVDQWIPKSRFIKHLPVYKVKFKNQENTWVHISSLTGEVLNITTSGDRFWAWVGAIPHWLYFKDIRIHSYFWQQLILWLAAFGLLMTLTGIVTGLIRYKKKPKANFKRFKNIWYNLHYYFGLGFGLFICTWVFSGFMSMTPFNWVPSSSLNQQDKSIWQGQNFTLKSITDKDWINFKELASKSKFKEIHFSLFNDNIFIEKFNKDTVENHCITSINYNASNEQYIAKINSFNTKEKVTELIVLNDYDAYYYDRKNIKTLPVIKIITNKSNYYYINPKTNTVLLKSAPKNRTERWLYHGLHSLDFSFLSKNRPLWDIIMIFLLTGGTITCITATGLGIKFIKRKTKKHLKKRKHKNYKSIEVKRRKN</sequence>
<gene>
    <name evidence="2" type="ORF">BA195_13575</name>
</gene>
<protein>
    <recommendedName>
        <fullName evidence="4">Peptidase</fullName>
    </recommendedName>
</protein>
<dbReference type="AlphaFoldDB" id="A0A1B9XWR4"/>
<accession>A0A1B9XWR4</accession>